<organism evidence="4 5">
    <name type="scientific">Vitis vinifera</name>
    <name type="common">Grape</name>
    <dbReference type="NCBI Taxonomy" id="29760"/>
    <lineage>
        <taxon>Eukaryota</taxon>
        <taxon>Viridiplantae</taxon>
        <taxon>Streptophyta</taxon>
        <taxon>Embryophyta</taxon>
        <taxon>Tracheophyta</taxon>
        <taxon>Spermatophyta</taxon>
        <taxon>Magnoliopsida</taxon>
        <taxon>eudicotyledons</taxon>
        <taxon>Gunneridae</taxon>
        <taxon>Pentapetalae</taxon>
        <taxon>rosids</taxon>
        <taxon>Vitales</taxon>
        <taxon>Vitaceae</taxon>
        <taxon>Viteae</taxon>
        <taxon>Vitis</taxon>
    </lineage>
</organism>
<evidence type="ECO:0000313" key="4">
    <source>
        <dbReference type="EMBL" id="RVW84590.1"/>
    </source>
</evidence>
<feature type="domain" description="DUF4216" evidence="2">
    <location>
        <begin position="403"/>
        <end position="475"/>
    </location>
</feature>
<dbReference type="InterPro" id="IPR004252">
    <property type="entry name" value="Probable_transposase_24"/>
</dbReference>
<dbReference type="PANTHER" id="PTHR48258:SF15">
    <property type="entry name" value="OS02G0543900 PROTEIN"/>
    <property type="match status" value="1"/>
</dbReference>
<dbReference type="EMBL" id="QGNW01000214">
    <property type="protein sequence ID" value="RVW84590.1"/>
    <property type="molecule type" value="Genomic_DNA"/>
</dbReference>
<dbReference type="PANTHER" id="PTHR48258">
    <property type="entry name" value="DUF4218 DOMAIN-CONTAINING PROTEIN-RELATED"/>
    <property type="match status" value="1"/>
</dbReference>
<protein>
    <recommendedName>
        <fullName evidence="6">DUF4218 domain-containing protein</fullName>
    </recommendedName>
</protein>
<accession>A0A438HJE6</accession>
<dbReference type="Pfam" id="PF13960">
    <property type="entry name" value="DUF4218"/>
    <property type="match status" value="1"/>
</dbReference>
<dbReference type="InterPro" id="IPR025312">
    <property type="entry name" value="DUF4216"/>
</dbReference>
<dbReference type="InterPro" id="IPR025452">
    <property type="entry name" value="DUF4218"/>
</dbReference>
<gene>
    <name evidence="4" type="ORF">CK203_048100</name>
</gene>
<comment type="caution">
    <text evidence="4">The sequence shown here is derived from an EMBL/GenBank/DDBJ whole genome shotgun (WGS) entry which is preliminary data.</text>
</comment>
<dbReference type="Pfam" id="PF03004">
    <property type="entry name" value="Transposase_24"/>
    <property type="match status" value="1"/>
</dbReference>
<feature type="region of interest" description="Disordered" evidence="1">
    <location>
        <begin position="565"/>
        <end position="599"/>
    </location>
</feature>
<dbReference type="AlphaFoldDB" id="A0A438HJE6"/>
<evidence type="ECO:0008006" key="6">
    <source>
        <dbReference type="Google" id="ProtNLM"/>
    </source>
</evidence>
<feature type="domain" description="DUF4218" evidence="3">
    <location>
        <begin position="118"/>
        <end position="230"/>
    </location>
</feature>
<evidence type="ECO:0000259" key="2">
    <source>
        <dbReference type="Pfam" id="PF13952"/>
    </source>
</evidence>
<name>A0A438HJE6_VITVI</name>
<proteinExistence type="predicted"/>
<reference evidence="4 5" key="1">
    <citation type="journal article" date="2018" name="PLoS Genet.">
        <title>Population sequencing reveals clonal diversity and ancestral inbreeding in the grapevine cultivar Chardonnay.</title>
        <authorList>
            <person name="Roach M.J."/>
            <person name="Johnson D.L."/>
            <person name="Bohlmann J."/>
            <person name="van Vuuren H.J."/>
            <person name="Jones S.J."/>
            <person name="Pretorius I.S."/>
            <person name="Schmidt S.A."/>
            <person name="Borneman A.R."/>
        </authorList>
    </citation>
    <scope>NUCLEOTIDE SEQUENCE [LARGE SCALE GENOMIC DNA]</scope>
    <source>
        <strain evidence="5">cv. Chardonnay</strain>
        <tissue evidence="4">Leaf</tissue>
    </source>
</reference>
<evidence type="ECO:0000259" key="3">
    <source>
        <dbReference type="Pfam" id="PF13960"/>
    </source>
</evidence>
<evidence type="ECO:0000313" key="5">
    <source>
        <dbReference type="Proteomes" id="UP000288805"/>
    </source>
</evidence>
<evidence type="ECO:0000256" key="1">
    <source>
        <dbReference type="SAM" id="MobiDB-lite"/>
    </source>
</evidence>
<sequence length="811" mass="93369">MVNRRITSIVVLTCKLWVSEINFTPYKEGIGLCCAACYSLTSNEKKEFCKFLKEVKVPDGYASNISRCVQVNERKIFGLKSHDCHVLMQQLLPLAIRGVLHKNVCAVIVELCSFFKQLCSKVLKTDQLEHLENDIIVTLCKLERIFPPSFFDVMVHLPIHLASEAKIAGPVQYRWMYPIERYLRTLKSYVRNKSRPEGSIAEGYIAEECTTFCSRYLHDVETKHDREERNYVIENNITNGGGLTIFKCMGRTIGKSTSRVLSTEEWSQAHLYVLTNCEEVTSFIEEHKQSIRVKPRIRARDVDLIHRREFISWFEERIIQMRHEGPISEHILSLSRGPSTSVTCYRGYIINGFRFHTREREKGKKTQNSGVVVTTEVSSFASARDKNPIPGHVSYYGVLTDVIELHYLGGNRVILFKCDWWDVINSGRGIKKDEYGFTCLNFERTICTDEPFVLASQAKQVFYVQNSNEENWHTVVEIQTRGVYDMNQKVSTNDPEPYQQLITLHSQRDVHELIENDLINWDRNDIAGETIQTDEMSHRRGRVQIVSPEDELDNLQQLLDIQPAATTTPSSSDPSDSSDPSVVGSSSSKKRTRGLTRNLDLLSMKPGKKKLHDSIPEDKLFMMEKGKDCQAIWEHWCDLNTMYPSKFKIGIIYRNKMKAKYYNPYNTDEERLCHRPPHLSDDDWRWLIHFWGTPEAKAQKKEDRSEPNRIEMFALTHTRKDGTPVDDHSKEIMDQFQQLLSQPEGTSSSTSASSGASTYVDEIYTQVMGPERHGRVRGYGFGPTPTSIFGSTSRSDQELFFQHNLKTPKRC</sequence>
<dbReference type="Proteomes" id="UP000288805">
    <property type="component" value="Unassembled WGS sequence"/>
</dbReference>
<dbReference type="Pfam" id="PF13952">
    <property type="entry name" value="DUF4216"/>
    <property type="match status" value="1"/>
</dbReference>
<feature type="compositionally biased region" description="Low complexity" evidence="1">
    <location>
        <begin position="569"/>
        <end position="587"/>
    </location>
</feature>